<gene>
    <name evidence="3" type="ORF">LPB19_15085</name>
</gene>
<dbReference type="PANTHER" id="PTHR43300:SF7">
    <property type="entry name" value="UDP-N-ACETYLBACILLOSAMINE N-ACETYLTRANSFERASE"/>
    <property type="match status" value="1"/>
</dbReference>
<protein>
    <submittedName>
        <fullName evidence="3">NeuD/PglB/VioB family sugar acetyltransferase</fullName>
    </submittedName>
</protein>
<dbReference type="InterPro" id="IPR011004">
    <property type="entry name" value="Trimer_LpxA-like_sf"/>
</dbReference>
<dbReference type="SUPFAM" id="SSF51161">
    <property type="entry name" value="Trimeric LpxA-like enzymes"/>
    <property type="match status" value="1"/>
</dbReference>
<proteinExistence type="inferred from homology"/>
<dbReference type="PANTHER" id="PTHR43300">
    <property type="entry name" value="ACETYLTRANSFERASE"/>
    <property type="match status" value="1"/>
</dbReference>
<accession>A0ABX7MSV2</accession>
<dbReference type="Proteomes" id="UP000663555">
    <property type="component" value="Chromosome"/>
</dbReference>
<dbReference type="InterPro" id="IPR020019">
    <property type="entry name" value="AcTrfase_PglD-like"/>
</dbReference>
<reference evidence="3 4" key="1">
    <citation type="submission" date="2021-03" db="EMBL/GenBank/DDBJ databases">
        <title>Genome sequencing of Marinobacter sp. LPB0319.</title>
        <authorList>
            <person name="Kim J."/>
        </authorList>
    </citation>
    <scope>NUCLEOTIDE SEQUENCE [LARGE SCALE GENOMIC DNA]</scope>
    <source>
        <strain evidence="3 4">LPB0319</strain>
    </source>
</reference>
<evidence type="ECO:0000259" key="2">
    <source>
        <dbReference type="Pfam" id="PF17836"/>
    </source>
</evidence>
<feature type="domain" description="PglD N-terminal" evidence="2">
    <location>
        <begin position="3"/>
        <end position="76"/>
    </location>
</feature>
<dbReference type="InterPro" id="IPR041561">
    <property type="entry name" value="PglD_N"/>
</dbReference>
<dbReference type="CDD" id="cd03360">
    <property type="entry name" value="LbH_AT_putative"/>
    <property type="match status" value="1"/>
</dbReference>
<dbReference type="InterPro" id="IPR050179">
    <property type="entry name" value="Trans_hexapeptide_repeat"/>
</dbReference>
<keyword evidence="4" id="KW-1185">Reference proteome</keyword>
<dbReference type="EMBL" id="CP071247">
    <property type="protein sequence ID" value="QSP94484.1"/>
    <property type="molecule type" value="Genomic_DNA"/>
</dbReference>
<comment type="similarity">
    <text evidence="1">Belongs to the transferase hexapeptide repeat family.</text>
</comment>
<dbReference type="Gene3D" id="2.160.10.10">
    <property type="entry name" value="Hexapeptide repeat proteins"/>
    <property type="match status" value="1"/>
</dbReference>
<dbReference type="Gene3D" id="3.40.50.20">
    <property type="match status" value="1"/>
</dbReference>
<dbReference type="RefSeq" id="WP_206643704.1">
    <property type="nucleotide sequence ID" value="NZ_CP071247.1"/>
</dbReference>
<dbReference type="Pfam" id="PF17836">
    <property type="entry name" value="PglD_N"/>
    <property type="match status" value="1"/>
</dbReference>
<dbReference type="NCBIfam" id="TIGR03570">
    <property type="entry name" value="NeuD_NnaD"/>
    <property type="match status" value="1"/>
</dbReference>
<organism evidence="3 4">
    <name type="scientific">Marinobacter salinisoli</name>
    <dbReference type="NCBI Taxonomy" id="2769486"/>
    <lineage>
        <taxon>Bacteria</taxon>
        <taxon>Pseudomonadati</taxon>
        <taxon>Pseudomonadota</taxon>
        <taxon>Gammaproteobacteria</taxon>
        <taxon>Pseudomonadales</taxon>
        <taxon>Marinobacteraceae</taxon>
        <taxon>Marinobacter</taxon>
    </lineage>
</organism>
<evidence type="ECO:0000256" key="1">
    <source>
        <dbReference type="ARBA" id="ARBA00007274"/>
    </source>
</evidence>
<evidence type="ECO:0000313" key="3">
    <source>
        <dbReference type="EMBL" id="QSP94484.1"/>
    </source>
</evidence>
<name>A0ABX7MSV2_9GAMM</name>
<evidence type="ECO:0000313" key="4">
    <source>
        <dbReference type="Proteomes" id="UP000663555"/>
    </source>
</evidence>
<sequence>MKKLGVFGTSGFAREIADIADELGYEPFLIAKDETEAAIGSSMWPIVLESDLEQAEGTVYALGIGENNIRAKVVNRYSGKLSFVNLIHPSASFGKHQLEQIQAQEGVIICAGVRFTNNIDVGSYSIFNLNATIGHDVIIEDFVNIAPGAHISGNVLIERECWVGTGAVINQGSNEKKLMIGAGTTIGSGAVVIKDCEEQAVYVGAPARRIK</sequence>